<dbReference type="SUPFAM" id="SSF51735">
    <property type="entry name" value="NAD(P)-binding Rossmann-fold domains"/>
    <property type="match status" value="1"/>
</dbReference>
<dbReference type="PANTHER" id="PTHR43313">
    <property type="entry name" value="SHORT-CHAIN DEHYDROGENASE/REDUCTASE FAMILY 9C"/>
    <property type="match status" value="1"/>
</dbReference>
<dbReference type="AlphaFoldDB" id="A0A7R8WIS8"/>
<name>A0A7R8WIS8_9CRUS</name>
<dbReference type="OrthoDB" id="2102561at2759"/>
<dbReference type="PANTHER" id="PTHR43313:SF36">
    <property type="entry name" value="D-BETA-HYDROXYBUTYRATE DEHYDROGENASE, MITOCHONDRIAL"/>
    <property type="match status" value="1"/>
</dbReference>
<accession>A0A7R8WIS8</accession>
<organism evidence="2">
    <name type="scientific">Cyprideis torosa</name>
    <dbReference type="NCBI Taxonomy" id="163714"/>
    <lineage>
        <taxon>Eukaryota</taxon>
        <taxon>Metazoa</taxon>
        <taxon>Ecdysozoa</taxon>
        <taxon>Arthropoda</taxon>
        <taxon>Crustacea</taxon>
        <taxon>Oligostraca</taxon>
        <taxon>Ostracoda</taxon>
        <taxon>Podocopa</taxon>
        <taxon>Podocopida</taxon>
        <taxon>Cytherocopina</taxon>
        <taxon>Cytheroidea</taxon>
        <taxon>Cytherideidae</taxon>
        <taxon>Cyprideis</taxon>
    </lineage>
</organism>
<gene>
    <name evidence="2" type="ORF">CTOB1V02_LOCUS10369</name>
</gene>
<dbReference type="InterPro" id="IPR036291">
    <property type="entry name" value="NAD(P)-bd_dom_sf"/>
</dbReference>
<dbReference type="PROSITE" id="PS00061">
    <property type="entry name" value="ADH_SHORT"/>
    <property type="match status" value="1"/>
</dbReference>
<dbReference type="Gene3D" id="3.40.50.720">
    <property type="entry name" value="NAD(P)-binding Rossmann-like Domain"/>
    <property type="match status" value="1"/>
</dbReference>
<dbReference type="GO" id="GO:0016491">
    <property type="term" value="F:oxidoreductase activity"/>
    <property type="evidence" value="ECO:0007669"/>
    <property type="project" value="UniProtKB-KW"/>
</dbReference>
<dbReference type="InterPro" id="IPR020904">
    <property type="entry name" value="Sc_DH/Rdtase_CS"/>
</dbReference>
<keyword evidence="1" id="KW-0560">Oxidoreductase</keyword>
<evidence type="ECO:0000313" key="2">
    <source>
        <dbReference type="EMBL" id="CAD7232534.1"/>
    </source>
</evidence>
<dbReference type="PRINTS" id="PR00081">
    <property type="entry name" value="GDHRDH"/>
</dbReference>
<dbReference type="GO" id="GO:0008202">
    <property type="term" value="P:steroid metabolic process"/>
    <property type="evidence" value="ECO:0007669"/>
    <property type="project" value="TreeGrafter"/>
</dbReference>
<proteinExistence type="predicted"/>
<sequence>MNNILVNIRKTLLPREKSTNKAVLVTGCDSGFGAKIADHLTDLGFHVFAGCLSREKAVASHPPCFNRDFLQMNVTSESEIKEAMDVIRKRLQETGTGLGTFGEVEWVPISAYQRLMDVNVWGTIRVTQASLPLIRKTRGTFYLPFILKSRGEFYLPFILKSRGRVINVSSMLGRMGYPIRSPYCISKFSVEALSDCLRYEMKRWGVKVVVVEPGNYIAGMHRKSESAVRTLDFKVRVRTGLPDF</sequence>
<dbReference type="EMBL" id="OB664769">
    <property type="protein sequence ID" value="CAD7232534.1"/>
    <property type="molecule type" value="Genomic_DNA"/>
</dbReference>
<protein>
    <submittedName>
        <fullName evidence="2">Uncharacterized protein</fullName>
    </submittedName>
</protein>
<dbReference type="Pfam" id="PF00106">
    <property type="entry name" value="adh_short"/>
    <property type="match status" value="2"/>
</dbReference>
<reference evidence="2" key="1">
    <citation type="submission" date="2020-11" db="EMBL/GenBank/DDBJ databases">
        <authorList>
            <person name="Tran Van P."/>
        </authorList>
    </citation>
    <scope>NUCLEOTIDE SEQUENCE</scope>
</reference>
<dbReference type="InterPro" id="IPR002347">
    <property type="entry name" value="SDR_fam"/>
</dbReference>
<evidence type="ECO:0000256" key="1">
    <source>
        <dbReference type="ARBA" id="ARBA00023002"/>
    </source>
</evidence>